<sequence length="41" mass="4078">MSRPSGTRSAGSRHRAVAPAPASRCGDGAGGVGAEEREQVV</sequence>
<reference evidence="2" key="1">
    <citation type="submission" date="2014-09" db="EMBL/GenBank/DDBJ databases">
        <authorList>
            <person name="Magalhaes I.L.F."/>
            <person name="Oliveira U."/>
            <person name="Santos F.R."/>
            <person name="Vidigal T.H.D.A."/>
            <person name="Brescovit A.D."/>
            <person name="Santos A.J."/>
        </authorList>
    </citation>
    <scope>NUCLEOTIDE SEQUENCE</scope>
    <source>
        <tissue evidence="2">Shoot tissue taken approximately 20 cm above the soil surface</tissue>
    </source>
</reference>
<protein>
    <submittedName>
        <fullName evidence="2">Uncharacterized protein</fullName>
    </submittedName>
</protein>
<reference evidence="2" key="2">
    <citation type="journal article" date="2015" name="Data Brief">
        <title>Shoot transcriptome of the giant reed, Arundo donax.</title>
        <authorList>
            <person name="Barrero R.A."/>
            <person name="Guerrero F.D."/>
            <person name="Moolhuijzen P."/>
            <person name="Goolsby J.A."/>
            <person name="Tidwell J."/>
            <person name="Bellgard S.E."/>
            <person name="Bellgard M.I."/>
        </authorList>
    </citation>
    <scope>NUCLEOTIDE SEQUENCE</scope>
    <source>
        <tissue evidence="2">Shoot tissue taken approximately 20 cm above the soil surface</tissue>
    </source>
</reference>
<proteinExistence type="predicted"/>
<evidence type="ECO:0000256" key="1">
    <source>
        <dbReference type="SAM" id="MobiDB-lite"/>
    </source>
</evidence>
<name>A0A0A9BR33_ARUDO</name>
<organism evidence="2">
    <name type="scientific">Arundo donax</name>
    <name type="common">Giant reed</name>
    <name type="synonym">Donax arundinaceus</name>
    <dbReference type="NCBI Taxonomy" id="35708"/>
    <lineage>
        <taxon>Eukaryota</taxon>
        <taxon>Viridiplantae</taxon>
        <taxon>Streptophyta</taxon>
        <taxon>Embryophyta</taxon>
        <taxon>Tracheophyta</taxon>
        <taxon>Spermatophyta</taxon>
        <taxon>Magnoliopsida</taxon>
        <taxon>Liliopsida</taxon>
        <taxon>Poales</taxon>
        <taxon>Poaceae</taxon>
        <taxon>PACMAD clade</taxon>
        <taxon>Arundinoideae</taxon>
        <taxon>Arundineae</taxon>
        <taxon>Arundo</taxon>
    </lineage>
</organism>
<dbReference type="AlphaFoldDB" id="A0A0A9BR33"/>
<feature type="region of interest" description="Disordered" evidence="1">
    <location>
        <begin position="1"/>
        <end position="41"/>
    </location>
</feature>
<accession>A0A0A9BR33</accession>
<dbReference type="EMBL" id="GBRH01232034">
    <property type="protein sequence ID" value="JAD65861.1"/>
    <property type="molecule type" value="Transcribed_RNA"/>
</dbReference>
<evidence type="ECO:0000313" key="2">
    <source>
        <dbReference type="EMBL" id="JAD65861.1"/>
    </source>
</evidence>
<feature type="compositionally biased region" description="Polar residues" evidence="1">
    <location>
        <begin position="1"/>
        <end position="10"/>
    </location>
</feature>